<sequence length="72" mass="7340">MSGAVASDLLVAVQQPTTRGLSSLGGRYRDDGPCMGEVVYFMPQCPAWVHGLVMGYTGGGGPNPPLDCVAAG</sequence>
<proteinExistence type="predicted"/>
<dbReference type="EMBL" id="VSRR010004748">
    <property type="protein sequence ID" value="MPC40598.1"/>
    <property type="molecule type" value="Genomic_DNA"/>
</dbReference>
<name>A0A5B7F664_PORTR</name>
<protein>
    <submittedName>
        <fullName evidence="1">Uncharacterized protein</fullName>
    </submittedName>
</protein>
<accession>A0A5B7F664</accession>
<evidence type="ECO:0000313" key="2">
    <source>
        <dbReference type="Proteomes" id="UP000324222"/>
    </source>
</evidence>
<reference evidence="1 2" key="1">
    <citation type="submission" date="2019-05" db="EMBL/GenBank/DDBJ databases">
        <title>Another draft genome of Portunus trituberculatus and its Hox gene families provides insights of decapod evolution.</title>
        <authorList>
            <person name="Jeong J.-H."/>
            <person name="Song I."/>
            <person name="Kim S."/>
            <person name="Choi T."/>
            <person name="Kim D."/>
            <person name="Ryu S."/>
            <person name="Kim W."/>
        </authorList>
    </citation>
    <scope>NUCLEOTIDE SEQUENCE [LARGE SCALE GENOMIC DNA]</scope>
    <source>
        <tissue evidence="1">Muscle</tissue>
    </source>
</reference>
<keyword evidence="2" id="KW-1185">Reference proteome</keyword>
<dbReference type="AlphaFoldDB" id="A0A5B7F664"/>
<evidence type="ECO:0000313" key="1">
    <source>
        <dbReference type="EMBL" id="MPC40598.1"/>
    </source>
</evidence>
<comment type="caution">
    <text evidence="1">The sequence shown here is derived from an EMBL/GenBank/DDBJ whole genome shotgun (WGS) entry which is preliminary data.</text>
</comment>
<gene>
    <name evidence="1" type="ORF">E2C01_034160</name>
</gene>
<dbReference type="Proteomes" id="UP000324222">
    <property type="component" value="Unassembled WGS sequence"/>
</dbReference>
<organism evidence="1 2">
    <name type="scientific">Portunus trituberculatus</name>
    <name type="common">Swimming crab</name>
    <name type="synonym">Neptunus trituberculatus</name>
    <dbReference type="NCBI Taxonomy" id="210409"/>
    <lineage>
        <taxon>Eukaryota</taxon>
        <taxon>Metazoa</taxon>
        <taxon>Ecdysozoa</taxon>
        <taxon>Arthropoda</taxon>
        <taxon>Crustacea</taxon>
        <taxon>Multicrustacea</taxon>
        <taxon>Malacostraca</taxon>
        <taxon>Eumalacostraca</taxon>
        <taxon>Eucarida</taxon>
        <taxon>Decapoda</taxon>
        <taxon>Pleocyemata</taxon>
        <taxon>Brachyura</taxon>
        <taxon>Eubrachyura</taxon>
        <taxon>Portunoidea</taxon>
        <taxon>Portunidae</taxon>
        <taxon>Portuninae</taxon>
        <taxon>Portunus</taxon>
    </lineage>
</organism>